<evidence type="ECO:0000256" key="7">
    <source>
        <dbReference type="ARBA" id="ARBA00023242"/>
    </source>
</evidence>
<dbReference type="GO" id="GO:0005634">
    <property type="term" value="C:nucleus"/>
    <property type="evidence" value="ECO:0007669"/>
    <property type="project" value="UniProtKB-SubCell"/>
</dbReference>
<dbReference type="AlphaFoldDB" id="A0A2S4L8M5"/>
<evidence type="ECO:0000256" key="8">
    <source>
        <dbReference type="SAM" id="MobiDB-lite"/>
    </source>
</evidence>
<dbReference type="Gene3D" id="4.10.240.10">
    <property type="entry name" value="Zn(2)-C6 fungal-type DNA-binding domain"/>
    <property type="match status" value="1"/>
</dbReference>
<keyword evidence="5" id="KW-0238">DNA-binding</keyword>
<comment type="subcellular location">
    <subcellularLocation>
        <location evidence="1">Nucleus</location>
    </subcellularLocation>
</comment>
<evidence type="ECO:0000256" key="4">
    <source>
        <dbReference type="ARBA" id="ARBA00023015"/>
    </source>
</evidence>
<evidence type="ECO:0000313" key="10">
    <source>
        <dbReference type="EMBL" id="POR38794.1"/>
    </source>
</evidence>
<dbReference type="PANTHER" id="PTHR31313:SF86">
    <property type="entry name" value="ZN(2)-C6 FUNGAL-TYPE DOMAIN-CONTAINING PROTEIN"/>
    <property type="match status" value="1"/>
</dbReference>
<accession>A0A2S4L8M5</accession>
<dbReference type="InterPro" id="IPR007219">
    <property type="entry name" value="XnlR_reg_dom"/>
</dbReference>
<organism evidence="10 11">
    <name type="scientific">Tolypocladium paradoxum</name>
    <dbReference type="NCBI Taxonomy" id="94208"/>
    <lineage>
        <taxon>Eukaryota</taxon>
        <taxon>Fungi</taxon>
        <taxon>Dikarya</taxon>
        <taxon>Ascomycota</taxon>
        <taxon>Pezizomycotina</taxon>
        <taxon>Sordariomycetes</taxon>
        <taxon>Hypocreomycetidae</taxon>
        <taxon>Hypocreales</taxon>
        <taxon>Ophiocordycipitaceae</taxon>
        <taxon>Tolypocladium</taxon>
    </lineage>
</organism>
<feature type="compositionally biased region" description="Basic and acidic residues" evidence="8">
    <location>
        <begin position="598"/>
        <end position="607"/>
    </location>
</feature>
<keyword evidence="3" id="KW-0862">Zinc</keyword>
<keyword evidence="2" id="KW-0479">Metal-binding</keyword>
<dbReference type="SMART" id="SM00906">
    <property type="entry name" value="Fungal_trans"/>
    <property type="match status" value="1"/>
</dbReference>
<protein>
    <submittedName>
        <fullName evidence="10">Nitrogen assimilation transcription factor nirA</fullName>
    </submittedName>
</protein>
<dbReference type="SUPFAM" id="SSF57701">
    <property type="entry name" value="Zn2/Cys6 DNA-binding domain"/>
    <property type="match status" value="1"/>
</dbReference>
<evidence type="ECO:0000256" key="3">
    <source>
        <dbReference type="ARBA" id="ARBA00022833"/>
    </source>
</evidence>
<dbReference type="GO" id="GO:0003677">
    <property type="term" value="F:DNA binding"/>
    <property type="evidence" value="ECO:0007669"/>
    <property type="project" value="UniProtKB-KW"/>
</dbReference>
<evidence type="ECO:0000256" key="5">
    <source>
        <dbReference type="ARBA" id="ARBA00023125"/>
    </source>
</evidence>
<dbReference type="CDD" id="cd12148">
    <property type="entry name" value="fungal_TF_MHR"/>
    <property type="match status" value="1"/>
</dbReference>
<dbReference type="Proteomes" id="UP000237481">
    <property type="component" value="Unassembled WGS sequence"/>
</dbReference>
<evidence type="ECO:0000256" key="2">
    <source>
        <dbReference type="ARBA" id="ARBA00022723"/>
    </source>
</evidence>
<dbReference type="GO" id="GO:0008270">
    <property type="term" value="F:zinc ion binding"/>
    <property type="evidence" value="ECO:0007669"/>
    <property type="project" value="InterPro"/>
</dbReference>
<keyword evidence="4" id="KW-0805">Transcription regulation</keyword>
<evidence type="ECO:0000256" key="1">
    <source>
        <dbReference type="ARBA" id="ARBA00004123"/>
    </source>
</evidence>
<evidence type="ECO:0000259" key="9">
    <source>
        <dbReference type="SMART" id="SM00906"/>
    </source>
</evidence>
<dbReference type="STRING" id="94208.A0A2S4L8M5"/>
<keyword evidence="7" id="KW-0539">Nucleus</keyword>
<dbReference type="PANTHER" id="PTHR31313">
    <property type="entry name" value="TY1 ENHANCER ACTIVATOR"/>
    <property type="match status" value="1"/>
</dbReference>
<reference evidence="10 11" key="1">
    <citation type="submission" date="2018-01" db="EMBL/GenBank/DDBJ databases">
        <title>Harnessing the power of phylogenomics to disentangle the directionality and signatures of interkingdom host jumping in the parasitic fungal genus Tolypocladium.</title>
        <authorList>
            <person name="Quandt C.A."/>
            <person name="Patterson W."/>
            <person name="Spatafora J.W."/>
        </authorList>
    </citation>
    <scope>NUCLEOTIDE SEQUENCE [LARGE SCALE GENOMIC DNA]</scope>
    <source>
        <strain evidence="10 11">NRBC 100945</strain>
    </source>
</reference>
<sequence>MAEQRQIKCNNARPVCANCAIYAQECAYEPIGPVAREAGRARHLTTKRRRRELDAHAPDAGRQDEARVARILVSANGVSSYHGRTSALFEDNAPERHEHRPRMPDDWVERGLVAEAVRQHQMEELNFRHGKLDFDGVDPGLGMHLLSLHWNRQHHSFLLTHRPAFMRDMACQGPYFSKLLLNAIYFGASKFSPRLEVRRDAADVRTAGWRFRERVRELLGGSLDRSDVTTIQALLVMTNSLFALGDERSAAWLYSGLAFRMLIDLGMHVDLSTTRRFSDEDLEIRRRVFWGAFGQCSPFDVCRRCRAHSVAVVDKVQSLYQGRPVTLKESDALVPIKFLDSYEELEHWRPFAYSTSAPDYPGSPAYSTSTFTRLCKLSLVMSDILSCIYTERSFDQTPAELAAMLEKLQQKLRLWQESLPAHLHFDPTRSQGTAFPPPHVFSLHAMYHVLVILLHRPFVADGHLYSTSRSVSVDSFIKCASAASSIVHLVRAYHRAFSIRRAPYLISYATYVAATIHSRIAARRGHDSTAYSNLATCLAVFKENQETNSAVQKATMIVQSLMKKLGVVIEDISSEALDMDQAGKSPSAKRPAAQVVVESERPSEPARRTRSSTYNRAPRVQESVPTATHSGAGCSPGSEWVDIDGIIQSFLQESDANTTRAPAADSSSAPSQLPNPPWATQETAPMGMAGPELARPSHHGAAQGLAPTAVPPPDAAYNTAYSWQHDWRAANNDSGSLEDPLFGFNGSSLGNSTFMG</sequence>
<proteinExistence type="predicted"/>
<keyword evidence="6" id="KW-0804">Transcription</keyword>
<dbReference type="InterPro" id="IPR051615">
    <property type="entry name" value="Transcr_Regulatory_Elem"/>
</dbReference>
<feature type="region of interest" description="Disordered" evidence="8">
    <location>
        <begin position="655"/>
        <end position="705"/>
    </location>
</feature>
<name>A0A2S4L8M5_9HYPO</name>
<evidence type="ECO:0000256" key="6">
    <source>
        <dbReference type="ARBA" id="ARBA00023163"/>
    </source>
</evidence>
<gene>
    <name evidence="10" type="ORF">TPAR_01012</name>
</gene>
<dbReference type="InterPro" id="IPR001138">
    <property type="entry name" value="Zn2Cys6_DnaBD"/>
</dbReference>
<dbReference type="GO" id="GO:0006351">
    <property type="term" value="P:DNA-templated transcription"/>
    <property type="evidence" value="ECO:0007669"/>
    <property type="project" value="InterPro"/>
</dbReference>
<dbReference type="GO" id="GO:0000981">
    <property type="term" value="F:DNA-binding transcription factor activity, RNA polymerase II-specific"/>
    <property type="evidence" value="ECO:0007669"/>
    <property type="project" value="InterPro"/>
</dbReference>
<dbReference type="OrthoDB" id="4161332at2759"/>
<evidence type="ECO:0000313" key="11">
    <source>
        <dbReference type="Proteomes" id="UP000237481"/>
    </source>
</evidence>
<dbReference type="EMBL" id="PKSG01000100">
    <property type="protein sequence ID" value="POR38794.1"/>
    <property type="molecule type" value="Genomic_DNA"/>
</dbReference>
<feature type="region of interest" description="Disordered" evidence="8">
    <location>
        <begin position="579"/>
        <end position="637"/>
    </location>
</feature>
<keyword evidence="11" id="KW-1185">Reference proteome</keyword>
<dbReference type="Pfam" id="PF04082">
    <property type="entry name" value="Fungal_trans"/>
    <property type="match status" value="1"/>
</dbReference>
<dbReference type="CDD" id="cd00067">
    <property type="entry name" value="GAL4"/>
    <property type="match status" value="1"/>
</dbReference>
<feature type="compositionally biased region" description="Low complexity" evidence="8">
    <location>
        <begin position="661"/>
        <end position="671"/>
    </location>
</feature>
<feature type="domain" description="Xylanolytic transcriptional activator regulatory" evidence="9">
    <location>
        <begin position="251"/>
        <end position="345"/>
    </location>
</feature>
<dbReference type="InterPro" id="IPR036864">
    <property type="entry name" value="Zn2-C6_fun-type_DNA-bd_sf"/>
</dbReference>
<comment type="caution">
    <text evidence="10">The sequence shown here is derived from an EMBL/GenBank/DDBJ whole genome shotgun (WGS) entry which is preliminary data.</text>
</comment>